<feature type="region of interest" description="Disordered" evidence="7">
    <location>
        <begin position="1"/>
        <end position="23"/>
    </location>
</feature>
<feature type="compositionally biased region" description="Acidic residues" evidence="7">
    <location>
        <begin position="10"/>
        <end position="23"/>
    </location>
</feature>
<feature type="transmembrane region" description="Helical" evidence="8">
    <location>
        <begin position="465"/>
        <end position="485"/>
    </location>
</feature>
<evidence type="ECO:0000256" key="1">
    <source>
        <dbReference type="ARBA" id="ARBA00012513"/>
    </source>
</evidence>
<name>A0A5C6E1V5_9BACT</name>
<dbReference type="GO" id="GO:0005524">
    <property type="term" value="F:ATP binding"/>
    <property type="evidence" value="ECO:0007669"/>
    <property type="project" value="UniProtKB-KW"/>
</dbReference>
<reference evidence="10 11" key="1">
    <citation type="submission" date="2019-02" db="EMBL/GenBank/DDBJ databases">
        <title>Deep-cultivation of Planctomycetes and their phenomic and genomic characterization uncovers novel biology.</title>
        <authorList>
            <person name="Wiegand S."/>
            <person name="Jogler M."/>
            <person name="Boedeker C."/>
            <person name="Pinto D."/>
            <person name="Vollmers J."/>
            <person name="Rivas-Marin E."/>
            <person name="Kohn T."/>
            <person name="Peeters S.H."/>
            <person name="Heuer A."/>
            <person name="Rast P."/>
            <person name="Oberbeckmann S."/>
            <person name="Bunk B."/>
            <person name="Jeske O."/>
            <person name="Meyerdierks A."/>
            <person name="Storesund J.E."/>
            <person name="Kallscheuer N."/>
            <person name="Luecker S."/>
            <person name="Lage O.M."/>
            <person name="Pohl T."/>
            <person name="Merkel B.J."/>
            <person name="Hornburger P."/>
            <person name="Mueller R.-W."/>
            <person name="Bruemmer F."/>
            <person name="Labrenz M."/>
            <person name="Spormann A.M."/>
            <person name="Op Den Camp H."/>
            <person name="Overmann J."/>
            <person name="Amann R."/>
            <person name="Jetten M.S.M."/>
            <person name="Mascher T."/>
            <person name="Medema M.H."/>
            <person name="Devos D.P."/>
            <person name="Kaster A.-K."/>
            <person name="Ovreas L."/>
            <person name="Rohde M."/>
            <person name="Galperin M.Y."/>
            <person name="Jogler C."/>
        </authorList>
    </citation>
    <scope>NUCLEOTIDE SEQUENCE [LARGE SCALE GENOMIC DNA]</scope>
    <source>
        <strain evidence="10 11">Poly41</strain>
    </source>
</reference>
<keyword evidence="4" id="KW-0547">Nucleotide-binding</keyword>
<comment type="caution">
    <text evidence="10">The sequence shown here is derived from an EMBL/GenBank/DDBJ whole genome shotgun (WGS) entry which is preliminary data.</text>
</comment>
<dbReference type="InterPro" id="IPR011009">
    <property type="entry name" value="Kinase-like_dom_sf"/>
</dbReference>
<keyword evidence="5 10" id="KW-0418">Kinase</keyword>
<keyword evidence="2" id="KW-0723">Serine/threonine-protein kinase</keyword>
<dbReference type="PROSITE" id="PS50011">
    <property type="entry name" value="PROTEIN_KINASE_DOM"/>
    <property type="match status" value="1"/>
</dbReference>
<dbReference type="EMBL" id="SJPV01000001">
    <property type="protein sequence ID" value="TWU42838.1"/>
    <property type="molecule type" value="Genomic_DNA"/>
</dbReference>
<dbReference type="GO" id="GO:0004674">
    <property type="term" value="F:protein serine/threonine kinase activity"/>
    <property type="evidence" value="ECO:0007669"/>
    <property type="project" value="UniProtKB-KW"/>
</dbReference>
<keyword evidence="11" id="KW-1185">Reference proteome</keyword>
<evidence type="ECO:0000259" key="9">
    <source>
        <dbReference type="PROSITE" id="PS50011"/>
    </source>
</evidence>
<evidence type="ECO:0000256" key="8">
    <source>
        <dbReference type="SAM" id="Phobius"/>
    </source>
</evidence>
<dbReference type="AlphaFoldDB" id="A0A5C6E1V5"/>
<evidence type="ECO:0000256" key="4">
    <source>
        <dbReference type="ARBA" id="ARBA00022741"/>
    </source>
</evidence>
<feature type="transmembrane region" description="Helical" evidence="8">
    <location>
        <begin position="440"/>
        <end position="458"/>
    </location>
</feature>
<feature type="domain" description="Protein kinase" evidence="9">
    <location>
        <begin position="120"/>
        <end position="382"/>
    </location>
</feature>
<dbReference type="Gene3D" id="1.10.510.10">
    <property type="entry name" value="Transferase(Phosphotransferase) domain 1"/>
    <property type="match status" value="1"/>
</dbReference>
<evidence type="ECO:0000313" key="11">
    <source>
        <dbReference type="Proteomes" id="UP000319143"/>
    </source>
</evidence>
<keyword evidence="8" id="KW-0472">Membrane</keyword>
<sequence length="574" mass="64940">MPDEGPKTDSDDEDREDEHREDEDVAFQRLLADLIAAVERGERVDRDALDRDYPRYAKSICEFLDDHERLHGAVDELFEPPSEEDPYATLHSSEDHRSGSRVWSLARFGETEFPISFGDYSLLREIDRGGMGIVFEALHCSLNRVVALKIMRTAGLASEEELRRFRFEAEASAAIKHPNIVPIFEVGEAHGLVYFTMAFVDGEDLSSLVRRRQIQPREAAKIMSKVADAVATAHRQGVIHRDLKPSNILVDEKGEPYLIDFGLAKQEESRDALTCAGQILGTPAYMAPEQASGKCIQNPASCDLYSLGAVLYELLTRQAPFHGPTPFDVLLQVVDRDPARPRQLCKQIPRDLETICMRAMEKDPAQRYPSAEQMQLDLQRFLLNEPILRPRPTLSDRMQMWWRREPILVSHLCGIFSVLLVVIAAQLIRETDSQNTKLKVTLLLVWLVGSLLFQRLSVVNRMTDVAHWLWAAFDVATYTTLIYWADPPRGLLLVGYPMMITASGLFYRARFVVFVTSVCAIGFLLLCVSVEDPMTLRTDFCVIYLSGLVVLGLCLVSMIRRVRGLSDYFGRGNE</sequence>
<dbReference type="PANTHER" id="PTHR43289:SF6">
    <property type="entry name" value="SERINE_THREONINE-PROTEIN KINASE NEKL-3"/>
    <property type="match status" value="1"/>
</dbReference>
<evidence type="ECO:0000313" key="10">
    <source>
        <dbReference type="EMBL" id="TWU42838.1"/>
    </source>
</evidence>
<dbReference type="SUPFAM" id="SSF56112">
    <property type="entry name" value="Protein kinase-like (PK-like)"/>
    <property type="match status" value="1"/>
</dbReference>
<evidence type="ECO:0000256" key="6">
    <source>
        <dbReference type="ARBA" id="ARBA00022840"/>
    </source>
</evidence>
<keyword evidence="3 10" id="KW-0808">Transferase</keyword>
<dbReference type="InterPro" id="IPR000719">
    <property type="entry name" value="Prot_kinase_dom"/>
</dbReference>
<dbReference type="SMART" id="SM00220">
    <property type="entry name" value="S_TKc"/>
    <property type="match status" value="1"/>
</dbReference>
<keyword evidence="6" id="KW-0067">ATP-binding</keyword>
<feature type="transmembrane region" description="Helical" evidence="8">
    <location>
        <begin position="407"/>
        <end position="428"/>
    </location>
</feature>
<keyword evidence="8" id="KW-0812">Transmembrane</keyword>
<organism evidence="10 11">
    <name type="scientific">Novipirellula artificiosorum</name>
    <dbReference type="NCBI Taxonomy" id="2528016"/>
    <lineage>
        <taxon>Bacteria</taxon>
        <taxon>Pseudomonadati</taxon>
        <taxon>Planctomycetota</taxon>
        <taxon>Planctomycetia</taxon>
        <taxon>Pirellulales</taxon>
        <taxon>Pirellulaceae</taxon>
        <taxon>Novipirellula</taxon>
    </lineage>
</organism>
<evidence type="ECO:0000256" key="7">
    <source>
        <dbReference type="SAM" id="MobiDB-lite"/>
    </source>
</evidence>
<keyword evidence="8" id="KW-1133">Transmembrane helix</keyword>
<proteinExistence type="predicted"/>
<evidence type="ECO:0000256" key="2">
    <source>
        <dbReference type="ARBA" id="ARBA00022527"/>
    </source>
</evidence>
<dbReference type="FunFam" id="1.10.510.10:FF:000021">
    <property type="entry name" value="Serine/threonine protein kinase"/>
    <property type="match status" value="1"/>
</dbReference>
<dbReference type="EC" id="2.7.11.1" evidence="1"/>
<evidence type="ECO:0000256" key="3">
    <source>
        <dbReference type="ARBA" id="ARBA00022679"/>
    </source>
</evidence>
<dbReference type="Gene3D" id="3.30.200.20">
    <property type="entry name" value="Phosphorylase Kinase, domain 1"/>
    <property type="match status" value="1"/>
</dbReference>
<dbReference type="PROSITE" id="PS00108">
    <property type="entry name" value="PROTEIN_KINASE_ST"/>
    <property type="match status" value="1"/>
</dbReference>
<accession>A0A5C6E1V5</accession>
<feature type="transmembrane region" description="Helical" evidence="8">
    <location>
        <begin position="505"/>
        <end position="528"/>
    </location>
</feature>
<gene>
    <name evidence="10" type="primary">prkC_5</name>
    <name evidence="10" type="ORF">Poly41_11390</name>
</gene>
<feature type="transmembrane region" description="Helical" evidence="8">
    <location>
        <begin position="540"/>
        <end position="559"/>
    </location>
</feature>
<dbReference type="RefSeq" id="WP_146524818.1">
    <property type="nucleotide sequence ID" value="NZ_SJPV01000001.1"/>
</dbReference>
<dbReference type="InterPro" id="IPR008271">
    <property type="entry name" value="Ser/Thr_kinase_AS"/>
</dbReference>
<dbReference type="CDD" id="cd14014">
    <property type="entry name" value="STKc_PknB_like"/>
    <property type="match status" value="1"/>
</dbReference>
<protein>
    <recommendedName>
        <fullName evidence="1">non-specific serine/threonine protein kinase</fullName>
        <ecNumber evidence="1">2.7.11.1</ecNumber>
    </recommendedName>
</protein>
<dbReference type="Pfam" id="PF00069">
    <property type="entry name" value="Pkinase"/>
    <property type="match status" value="1"/>
</dbReference>
<dbReference type="OrthoDB" id="6111975at2"/>
<evidence type="ECO:0000256" key="5">
    <source>
        <dbReference type="ARBA" id="ARBA00022777"/>
    </source>
</evidence>
<dbReference type="PANTHER" id="PTHR43289">
    <property type="entry name" value="MITOGEN-ACTIVATED PROTEIN KINASE KINASE KINASE 20-RELATED"/>
    <property type="match status" value="1"/>
</dbReference>
<dbReference type="Proteomes" id="UP000319143">
    <property type="component" value="Unassembled WGS sequence"/>
</dbReference>